<sequence>MATAAQNPTIATVGKAPAGKADVMAGSCDPDDPTLTPSQRRKRPLSIIKESDTDSDASNEALVGKGNNSNSSQDSTISHRKSMPSLGQSGTAAAAGKVSSPRRTASIPARCSPVIRKLTENFERSGGSSPSRITARLAPKSSTTAATTVRNGKTNSGGAHNNNSMNNSAGSGSSPRTNSLRTVANKPAPTSVTKINKTSPSSSPAIRAVPPSSPTTRTSSPSQGMKPGVRPVKRVPQQAADPGSKQPAVRGVAAANVDKKRPVVKQPFKTSNSVVKNVKTSPRSEQSLKVSDTKKGSGGEAHHMVHSQNGEKEFGEGEGVSSETPFSPVEIVIDLGDTPASPTPLRLVSLSSSGDVNPIPRDGGGLARIRETAERLKLTSPSSPLSPSPSNSPKFNHRVRFATHRASPPLVLMASGSQSPPISRGGAVQAPSSSSAIPHITITHSDGKVRGPPPQLGPSVSPKISPSSPSSPSSTPLSAIAEAVDPNSTHLDEHDDRVNNNTNSNRTEALSTENVDSGHFVSSVNSDVSNYKDKSVVPYNPLIINFNYHNSLNSSDHSNRAIYPRPTFLHGTRSPTSTHPQSATSAQPHYKLSSSAFFTRRLSSGGSSICEEEEEEGGQGEGWDSQGKAKEKESERGGGEGGTTSSSSTLLSERGSSVSSLGSTTSINSNSTEPTSPPLPQPPSVQHLSASHLCQLKETADKLRLSTRRDSTMAWRQKYLDSPGHMRSVSVANGGLAALGDGRLTQDRKQRIDAALDWLREELQDMRTQDQNLARQLLTIRHDIHQLKLQRSTEEHQDLIEEFQNELEELQEFSDVLDLPQPVYGGDNPLRNVGVTRLNLSARRFSAC</sequence>
<feature type="compositionally biased region" description="Polar residues" evidence="3">
    <location>
        <begin position="66"/>
        <end position="76"/>
    </location>
</feature>
<feature type="compositionally biased region" description="Polar residues" evidence="3">
    <location>
        <begin position="175"/>
        <end position="204"/>
    </location>
</feature>
<gene>
    <name evidence="4" type="ORF">RRG08_066218</name>
</gene>
<feature type="region of interest" description="Disordered" evidence="3">
    <location>
        <begin position="553"/>
        <end position="591"/>
    </location>
</feature>
<evidence type="ECO:0000256" key="3">
    <source>
        <dbReference type="SAM" id="MobiDB-lite"/>
    </source>
</evidence>
<feature type="compositionally biased region" description="Polar residues" evidence="3">
    <location>
        <begin position="573"/>
        <end position="591"/>
    </location>
</feature>
<feature type="compositionally biased region" description="Basic and acidic residues" evidence="3">
    <location>
        <begin position="368"/>
        <end position="377"/>
    </location>
</feature>
<dbReference type="EMBL" id="JAWDGP010000067">
    <property type="protein sequence ID" value="KAK3803982.1"/>
    <property type="molecule type" value="Genomic_DNA"/>
</dbReference>
<feature type="region of interest" description="Disordered" evidence="3">
    <location>
        <begin position="1"/>
        <end position="323"/>
    </location>
</feature>
<feature type="coiled-coil region" evidence="2">
    <location>
        <begin position="749"/>
        <end position="813"/>
    </location>
</feature>
<evidence type="ECO:0000313" key="5">
    <source>
        <dbReference type="Proteomes" id="UP001283361"/>
    </source>
</evidence>
<feature type="compositionally biased region" description="Basic and acidic residues" evidence="3">
    <location>
        <begin position="291"/>
        <end position="315"/>
    </location>
</feature>
<evidence type="ECO:0000313" key="4">
    <source>
        <dbReference type="EMBL" id="KAK3803982.1"/>
    </source>
</evidence>
<dbReference type="PANTHER" id="PTHR32289:SF1">
    <property type="entry name" value="PROTEIN FAM167A-LIKE"/>
    <property type="match status" value="1"/>
</dbReference>
<accession>A0AAE1BFB5</accession>
<proteinExistence type="inferred from homology"/>
<comment type="similarity">
    <text evidence="1">Belongs to the FAM167 (SEC) family.</text>
</comment>
<feature type="compositionally biased region" description="Polar residues" evidence="3">
    <location>
        <begin position="140"/>
        <end position="154"/>
    </location>
</feature>
<feature type="compositionally biased region" description="Basic and acidic residues" evidence="3">
    <location>
        <begin position="627"/>
        <end position="638"/>
    </location>
</feature>
<dbReference type="PANTHER" id="PTHR32289">
    <property type="entry name" value="PROTEIN FAM167A"/>
    <property type="match status" value="1"/>
</dbReference>
<dbReference type="InterPro" id="IPR051771">
    <property type="entry name" value="FAM167_domain"/>
</dbReference>
<dbReference type="AlphaFoldDB" id="A0AAE1BFB5"/>
<dbReference type="InterPro" id="IPR024280">
    <property type="entry name" value="FAM167"/>
</dbReference>
<feature type="compositionally biased region" description="Low complexity" evidence="3">
    <location>
        <begin position="380"/>
        <end position="393"/>
    </location>
</feature>
<protein>
    <submittedName>
        <fullName evidence="4">Uncharacterized protein</fullName>
    </submittedName>
</protein>
<comment type="caution">
    <text evidence="4">The sequence shown here is derived from an EMBL/GenBank/DDBJ whole genome shotgun (WGS) entry which is preliminary data.</text>
</comment>
<evidence type="ECO:0000256" key="2">
    <source>
        <dbReference type="SAM" id="Coils"/>
    </source>
</evidence>
<feature type="compositionally biased region" description="Polar residues" evidence="3">
    <location>
        <begin position="499"/>
        <end position="514"/>
    </location>
</feature>
<feature type="compositionally biased region" description="Low complexity" evidence="3">
    <location>
        <begin position="458"/>
        <end position="478"/>
    </location>
</feature>
<evidence type="ECO:0000256" key="1">
    <source>
        <dbReference type="ARBA" id="ARBA00005489"/>
    </source>
</evidence>
<feature type="region of interest" description="Disordered" evidence="3">
    <location>
        <begin position="605"/>
        <end position="689"/>
    </location>
</feature>
<dbReference type="Pfam" id="PF11652">
    <property type="entry name" value="FAM167"/>
    <property type="match status" value="1"/>
</dbReference>
<feature type="compositionally biased region" description="Low complexity" evidence="3">
    <location>
        <begin position="643"/>
        <end position="674"/>
    </location>
</feature>
<feature type="compositionally biased region" description="Polar residues" evidence="3">
    <location>
        <begin position="268"/>
        <end position="290"/>
    </location>
</feature>
<dbReference type="Proteomes" id="UP001283361">
    <property type="component" value="Unassembled WGS sequence"/>
</dbReference>
<feature type="region of interest" description="Disordered" evidence="3">
    <location>
        <begin position="411"/>
        <end position="514"/>
    </location>
</feature>
<name>A0AAE1BFB5_9GAST</name>
<keyword evidence="5" id="KW-1185">Reference proteome</keyword>
<reference evidence="4" key="1">
    <citation type="journal article" date="2023" name="G3 (Bethesda)">
        <title>A reference genome for the long-term kleptoplast-retaining sea slug Elysia crispata morphotype clarki.</title>
        <authorList>
            <person name="Eastman K.E."/>
            <person name="Pendleton A.L."/>
            <person name="Shaikh M.A."/>
            <person name="Suttiyut T."/>
            <person name="Ogas R."/>
            <person name="Tomko P."/>
            <person name="Gavelis G."/>
            <person name="Widhalm J.R."/>
            <person name="Wisecaver J.H."/>
        </authorList>
    </citation>
    <scope>NUCLEOTIDE SEQUENCE</scope>
    <source>
        <strain evidence="4">ECLA1</strain>
    </source>
</reference>
<feature type="compositionally biased region" description="Low complexity" evidence="3">
    <location>
        <begin position="156"/>
        <end position="174"/>
    </location>
</feature>
<organism evidence="4 5">
    <name type="scientific">Elysia crispata</name>
    <name type="common">lettuce slug</name>
    <dbReference type="NCBI Taxonomy" id="231223"/>
    <lineage>
        <taxon>Eukaryota</taxon>
        <taxon>Metazoa</taxon>
        <taxon>Spiralia</taxon>
        <taxon>Lophotrochozoa</taxon>
        <taxon>Mollusca</taxon>
        <taxon>Gastropoda</taxon>
        <taxon>Heterobranchia</taxon>
        <taxon>Euthyneura</taxon>
        <taxon>Panpulmonata</taxon>
        <taxon>Sacoglossa</taxon>
        <taxon>Placobranchoidea</taxon>
        <taxon>Plakobranchidae</taxon>
        <taxon>Elysia</taxon>
    </lineage>
</organism>
<keyword evidence="2" id="KW-0175">Coiled coil</keyword>
<feature type="region of interest" description="Disordered" evidence="3">
    <location>
        <begin position="344"/>
        <end position="396"/>
    </location>
</feature>
<feature type="compositionally biased region" description="Polar residues" evidence="3">
    <location>
        <begin position="1"/>
        <end position="10"/>
    </location>
</feature>